<proteinExistence type="predicted"/>
<dbReference type="Proteomes" id="UP001341840">
    <property type="component" value="Unassembled WGS sequence"/>
</dbReference>
<accession>A0ABU6XPM8</accession>
<comment type="caution">
    <text evidence="1">The sequence shown here is derived from an EMBL/GenBank/DDBJ whole genome shotgun (WGS) entry which is preliminary data.</text>
</comment>
<reference evidence="1 2" key="1">
    <citation type="journal article" date="2023" name="Plants (Basel)">
        <title>Bridging the Gap: Combining Genomics and Transcriptomics Approaches to Understand Stylosanthes scabra, an Orphan Legume from the Brazilian Caatinga.</title>
        <authorList>
            <person name="Ferreira-Neto J.R.C."/>
            <person name="da Silva M.D."/>
            <person name="Binneck E."/>
            <person name="de Melo N.F."/>
            <person name="da Silva R.H."/>
            <person name="de Melo A.L.T.M."/>
            <person name="Pandolfi V."/>
            <person name="Bustamante F.O."/>
            <person name="Brasileiro-Vidal A.C."/>
            <person name="Benko-Iseppon A.M."/>
        </authorList>
    </citation>
    <scope>NUCLEOTIDE SEQUENCE [LARGE SCALE GENOMIC DNA]</scope>
    <source>
        <tissue evidence="1">Leaves</tissue>
    </source>
</reference>
<protein>
    <submittedName>
        <fullName evidence="1">Uncharacterized protein</fullName>
    </submittedName>
</protein>
<evidence type="ECO:0000313" key="1">
    <source>
        <dbReference type="EMBL" id="MED6199166.1"/>
    </source>
</evidence>
<gene>
    <name evidence="1" type="ORF">PIB30_073348</name>
</gene>
<keyword evidence="2" id="KW-1185">Reference proteome</keyword>
<evidence type="ECO:0000313" key="2">
    <source>
        <dbReference type="Proteomes" id="UP001341840"/>
    </source>
</evidence>
<name>A0ABU6XPM8_9FABA</name>
<organism evidence="1 2">
    <name type="scientific">Stylosanthes scabra</name>
    <dbReference type="NCBI Taxonomy" id="79078"/>
    <lineage>
        <taxon>Eukaryota</taxon>
        <taxon>Viridiplantae</taxon>
        <taxon>Streptophyta</taxon>
        <taxon>Embryophyta</taxon>
        <taxon>Tracheophyta</taxon>
        <taxon>Spermatophyta</taxon>
        <taxon>Magnoliopsida</taxon>
        <taxon>eudicotyledons</taxon>
        <taxon>Gunneridae</taxon>
        <taxon>Pentapetalae</taxon>
        <taxon>rosids</taxon>
        <taxon>fabids</taxon>
        <taxon>Fabales</taxon>
        <taxon>Fabaceae</taxon>
        <taxon>Papilionoideae</taxon>
        <taxon>50 kb inversion clade</taxon>
        <taxon>dalbergioids sensu lato</taxon>
        <taxon>Dalbergieae</taxon>
        <taxon>Pterocarpus clade</taxon>
        <taxon>Stylosanthes</taxon>
    </lineage>
</organism>
<sequence length="92" mass="10631">MVQSTLEEIAAADRDVMYRLDNIVHVVKDINRLYLAKLVPCIQLYLCFMSSPNKELRKFEVGGLDQCSDREILCTLQNRVNALRNVRDNMSI</sequence>
<dbReference type="EMBL" id="JASCZI010212336">
    <property type="protein sequence ID" value="MED6199166.1"/>
    <property type="molecule type" value="Genomic_DNA"/>
</dbReference>